<accession>A0AB34J7V9</accession>
<evidence type="ECO:0000256" key="8">
    <source>
        <dbReference type="ARBA" id="ARBA00055579"/>
    </source>
</evidence>
<evidence type="ECO:0000256" key="5">
    <source>
        <dbReference type="ARBA" id="ARBA00022909"/>
    </source>
</evidence>
<dbReference type="EC" id="4.1.2.25" evidence="4"/>
<keyword evidence="5" id="KW-0289">Folate biosynthesis</keyword>
<protein>
    <recommendedName>
        <fullName evidence="4">dihydroneopterin aldolase</fullName>
        <ecNumber evidence="4">4.1.2.25</ecNumber>
    </recommendedName>
    <alternativeName>
        <fullName evidence="7">7,8-dihydroneopterin aldolase</fullName>
    </alternativeName>
</protein>
<evidence type="ECO:0000256" key="4">
    <source>
        <dbReference type="ARBA" id="ARBA00013043"/>
    </source>
</evidence>
<comment type="function">
    <text evidence="8">Catalyzes the conversion of 7,8-dihydroneopterin into 6-hydroxymethyl-7,8-dihydropterin, a biosynthetic precursor of the vitamin tetrahydrofolate. Can use L-threo-dihydroneopterin and D-erythro-dihydroneopterin as substrates for the formation of 6-hydroxymethyldihydropterin, but it can also catalyze the epimerization of carbon 2' of dihydroneopterin and dihydromonapterin.</text>
</comment>
<evidence type="ECO:0000256" key="6">
    <source>
        <dbReference type="ARBA" id="ARBA00023239"/>
    </source>
</evidence>
<dbReference type="GO" id="GO:0046656">
    <property type="term" value="P:folic acid biosynthetic process"/>
    <property type="evidence" value="ECO:0007669"/>
    <property type="project" value="UniProtKB-KW"/>
</dbReference>
<keyword evidence="6" id="KW-0456">Lyase</keyword>
<comment type="caution">
    <text evidence="11">The sequence shown here is derived from an EMBL/GenBank/DDBJ whole genome shotgun (WGS) entry which is preliminary data.</text>
</comment>
<proteinExistence type="inferred from homology"/>
<name>A0AB34J7V9_PRYPA</name>
<reference evidence="11 12" key="1">
    <citation type="journal article" date="2024" name="Science">
        <title>Giant polyketide synthase enzymes in the biosynthesis of giant marine polyether toxins.</title>
        <authorList>
            <person name="Fallon T.R."/>
            <person name="Shende V.V."/>
            <person name="Wierzbicki I.H."/>
            <person name="Pendleton A.L."/>
            <person name="Watervoot N.F."/>
            <person name="Auber R.P."/>
            <person name="Gonzalez D.J."/>
            <person name="Wisecaver J.H."/>
            <person name="Moore B.S."/>
        </authorList>
    </citation>
    <scope>NUCLEOTIDE SEQUENCE [LARGE SCALE GENOMIC DNA]</scope>
    <source>
        <strain evidence="11 12">12B1</strain>
    </source>
</reference>
<evidence type="ECO:0000313" key="12">
    <source>
        <dbReference type="Proteomes" id="UP001515480"/>
    </source>
</evidence>
<dbReference type="SMART" id="SM00905">
    <property type="entry name" value="FolB"/>
    <property type="match status" value="1"/>
</dbReference>
<dbReference type="AlphaFoldDB" id="A0AB34J7V9"/>
<dbReference type="PANTHER" id="PTHR42844">
    <property type="entry name" value="DIHYDRONEOPTERIN ALDOLASE 1-RELATED"/>
    <property type="match status" value="1"/>
</dbReference>
<gene>
    <name evidence="11" type="ORF">AB1Y20_001894</name>
</gene>
<evidence type="ECO:0000256" key="3">
    <source>
        <dbReference type="ARBA" id="ARBA00005708"/>
    </source>
</evidence>
<evidence type="ECO:0000256" key="7">
    <source>
        <dbReference type="ARBA" id="ARBA00032903"/>
    </source>
</evidence>
<dbReference type="Gene3D" id="3.30.1130.10">
    <property type="match status" value="1"/>
</dbReference>
<dbReference type="PANTHER" id="PTHR42844:SF1">
    <property type="entry name" value="DIHYDRONEOPTERIN ALDOLASE 1-RELATED"/>
    <property type="match status" value="1"/>
</dbReference>
<evidence type="ECO:0000313" key="11">
    <source>
        <dbReference type="EMBL" id="KAL1515261.1"/>
    </source>
</evidence>
<dbReference type="InterPro" id="IPR043133">
    <property type="entry name" value="GTP-CH-I_C/QueF"/>
</dbReference>
<evidence type="ECO:0000256" key="9">
    <source>
        <dbReference type="ARBA" id="ARBA00063311"/>
    </source>
</evidence>
<comment type="similarity">
    <text evidence="3">Belongs to the DHNA family.</text>
</comment>
<dbReference type="Pfam" id="PF02152">
    <property type="entry name" value="FolB"/>
    <property type="match status" value="1"/>
</dbReference>
<dbReference type="NCBIfam" id="TIGR00525">
    <property type="entry name" value="folB"/>
    <property type="match status" value="1"/>
</dbReference>
<keyword evidence="12" id="KW-1185">Reference proteome</keyword>
<dbReference type="EMBL" id="JBGBPQ010000011">
    <property type="protein sequence ID" value="KAL1515261.1"/>
    <property type="molecule type" value="Genomic_DNA"/>
</dbReference>
<dbReference type="NCBIfam" id="TIGR00526">
    <property type="entry name" value="folB_dom"/>
    <property type="match status" value="1"/>
</dbReference>
<dbReference type="SUPFAM" id="SSF55620">
    <property type="entry name" value="Tetrahydrobiopterin biosynthesis enzymes-like"/>
    <property type="match status" value="1"/>
</dbReference>
<dbReference type="GO" id="GO:0005737">
    <property type="term" value="C:cytoplasm"/>
    <property type="evidence" value="ECO:0007669"/>
    <property type="project" value="TreeGrafter"/>
</dbReference>
<dbReference type="InterPro" id="IPR006157">
    <property type="entry name" value="FolB_dom"/>
</dbReference>
<evidence type="ECO:0000259" key="10">
    <source>
        <dbReference type="SMART" id="SM00905"/>
    </source>
</evidence>
<organism evidence="11 12">
    <name type="scientific">Prymnesium parvum</name>
    <name type="common">Toxic golden alga</name>
    <dbReference type="NCBI Taxonomy" id="97485"/>
    <lineage>
        <taxon>Eukaryota</taxon>
        <taxon>Haptista</taxon>
        <taxon>Haptophyta</taxon>
        <taxon>Prymnesiophyceae</taxon>
        <taxon>Prymnesiales</taxon>
        <taxon>Prymnesiaceae</taxon>
        <taxon>Prymnesium</taxon>
    </lineage>
</organism>
<dbReference type="FunFam" id="3.30.1130.10:FF:000003">
    <property type="entry name" value="7,8-dihydroneopterin aldolase"/>
    <property type="match status" value="1"/>
</dbReference>
<comment type="catalytic activity">
    <reaction evidence="1">
        <text>7,8-dihydroneopterin = 6-hydroxymethyl-7,8-dihydropterin + glycolaldehyde</text>
        <dbReference type="Rhea" id="RHEA:10540"/>
        <dbReference type="ChEBI" id="CHEBI:17001"/>
        <dbReference type="ChEBI" id="CHEBI:17071"/>
        <dbReference type="ChEBI" id="CHEBI:44841"/>
        <dbReference type="EC" id="4.1.2.25"/>
    </reaction>
</comment>
<feature type="domain" description="Dihydroneopterin aldolase/epimerase" evidence="10">
    <location>
        <begin position="16"/>
        <end position="129"/>
    </location>
</feature>
<dbReference type="CDD" id="cd00534">
    <property type="entry name" value="DHNA_DHNTPE"/>
    <property type="match status" value="1"/>
</dbReference>
<evidence type="ECO:0000256" key="1">
    <source>
        <dbReference type="ARBA" id="ARBA00001353"/>
    </source>
</evidence>
<dbReference type="GO" id="GO:0004150">
    <property type="term" value="F:dihydroneopterin aldolase activity"/>
    <property type="evidence" value="ECO:0007669"/>
    <property type="project" value="UniProtKB-EC"/>
</dbReference>
<evidence type="ECO:0000256" key="2">
    <source>
        <dbReference type="ARBA" id="ARBA00005013"/>
    </source>
</evidence>
<comment type="pathway">
    <text evidence="2">Cofactor biosynthesis; tetrahydrofolate biosynthesis; 2-amino-4-hydroxy-6-hydroxymethyl-7,8-dihydropteridine diphosphate from 7,8-dihydroneopterin triphosphate: step 3/4.</text>
</comment>
<dbReference type="InterPro" id="IPR006156">
    <property type="entry name" value="Dihydroneopterin_aldolase"/>
</dbReference>
<sequence>MRAFSRALCRAPSDRILLKGLQFHGYHGALPEERAIGQKFRVDVELHTDLRAAGRSDDLKDTVNYVSVFELIRSHMEGSPKALLEAVAHDLILDILQEHKSVETARVRICKPQVSIPGILEHVAVDIVRNRKEVDVVT</sequence>
<comment type="subunit">
    <text evidence="9">Homooctamer. Forms a hollow cylinder assembled from two ring-shaped tetramers.</text>
</comment>
<dbReference type="Proteomes" id="UP001515480">
    <property type="component" value="Unassembled WGS sequence"/>
</dbReference>